<dbReference type="SUPFAM" id="SSF53850">
    <property type="entry name" value="Periplasmic binding protein-like II"/>
    <property type="match status" value="1"/>
</dbReference>
<gene>
    <name evidence="5" type="ORF">ABDJ40_11580</name>
</gene>
<proteinExistence type="inferred from homology"/>
<evidence type="ECO:0000313" key="6">
    <source>
        <dbReference type="Proteomes" id="UP001462640"/>
    </source>
</evidence>
<dbReference type="PANTHER" id="PTHR30085">
    <property type="entry name" value="AMINO ACID ABC TRANSPORTER PERMEASE"/>
    <property type="match status" value="1"/>
</dbReference>
<accession>A0ABV0GEE6</accession>
<keyword evidence="3" id="KW-0732">Signal</keyword>
<dbReference type="RefSeq" id="WP_347609839.1">
    <property type="nucleotide sequence ID" value="NZ_JBDPZC010000005.1"/>
</dbReference>
<reference evidence="5 6" key="1">
    <citation type="submission" date="2024-05" db="EMBL/GenBank/DDBJ databases">
        <title>Roseateles sp. 2.12 16S ribosomal RNA gene Genome sequencing and assembly.</title>
        <authorList>
            <person name="Woo H."/>
        </authorList>
    </citation>
    <scope>NUCLEOTIDE SEQUENCE [LARGE SCALE GENOMIC DNA]</scope>
    <source>
        <strain evidence="5 6">2.12</strain>
    </source>
</reference>
<dbReference type="SMART" id="SM00062">
    <property type="entry name" value="PBPb"/>
    <property type="match status" value="1"/>
</dbReference>
<name>A0ABV0GEE6_9BURK</name>
<dbReference type="EMBL" id="JBDPZC010000005">
    <property type="protein sequence ID" value="MEO3713404.1"/>
    <property type="molecule type" value="Genomic_DNA"/>
</dbReference>
<evidence type="ECO:0000256" key="2">
    <source>
        <dbReference type="ARBA" id="ARBA00022448"/>
    </source>
</evidence>
<dbReference type="InterPro" id="IPR001638">
    <property type="entry name" value="Solute-binding_3/MltF_N"/>
</dbReference>
<dbReference type="InterPro" id="IPR051455">
    <property type="entry name" value="Bact_solute-bind_prot3"/>
</dbReference>
<keyword evidence="2" id="KW-0813">Transport</keyword>
<protein>
    <submittedName>
        <fullName evidence="5">Amino acid ABC transporter substrate-binding protein</fullName>
    </submittedName>
</protein>
<keyword evidence="6" id="KW-1185">Reference proteome</keyword>
<dbReference type="Proteomes" id="UP001462640">
    <property type="component" value="Unassembled WGS sequence"/>
</dbReference>
<evidence type="ECO:0000256" key="1">
    <source>
        <dbReference type="ARBA" id="ARBA00010333"/>
    </source>
</evidence>
<dbReference type="Gene3D" id="3.40.190.10">
    <property type="entry name" value="Periplasmic binding protein-like II"/>
    <property type="match status" value="2"/>
</dbReference>
<comment type="caution">
    <text evidence="5">The sequence shown here is derived from an EMBL/GenBank/DDBJ whole genome shotgun (WGS) entry which is preliminary data.</text>
</comment>
<dbReference type="PANTHER" id="PTHR30085:SF2">
    <property type="entry name" value="GLUTAMATE_ASPARTATE IMPORT SOLUTE-BINDING PROTEIN"/>
    <property type="match status" value="1"/>
</dbReference>
<comment type="similarity">
    <text evidence="1">Belongs to the bacterial solute-binding protein 3 family.</text>
</comment>
<feature type="domain" description="Solute-binding protein family 3/N-terminal" evidence="4">
    <location>
        <begin position="67"/>
        <end position="299"/>
    </location>
</feature>
<evidence type="ECO:0000259" key="4">
    <source>
        <dbReference type="SMART" id="SM00062"/>
    </source>
</evidence>
<organism evidence="5 6">
    <name type="scientific">Roseateles flavus</name>
    <dbReference type="NCBI Taxonomy" id="3149041"/>
    <lineage>
        <taxon>Bacteria</taxon>
        <taxon>Pseudomonadati</taxon>
        <taxon>Pseudomonadota</taxon>
        <taxon>Betaproteobacteria</taxon>
        <taxon>Burkholderiales</taxon>
        <taxon>Sphaerotilaceae</taxon>
        <taxon>Roseateles</taxon>
    </lineage>
</organism>
<sequence>MSRLPGPHTVLNRQRRLLGAAGLLALGLPAWALPQGGGNAAAPPPQTATPVRIEASRTLTRIRDTGVIVMGYRPASLPFSYLDGRLKPVGYSVELCERVIDAIREQLQLPDLEVKQIAVNSATRMPLVANGTLDLECGITTHTAERARSQSFSTTTYVAESRLLSRRSQLMRTVEDLRGLTVASTIGTTSLQYMHQLNVQKGLGFRILVGQDDQESFRLLQTGRAVAYAMDDVLLRSLIAQVRDPQEYFIAEQALSVEPYAIGLPANDPAFKRLVDGVIMSLYRSGEIHAIYQRWFQSPIPPRNLNLQLPMGEAFKRVIAKPTDSSDPGAYR</sequence>
<evidence type="ECO:0000256" key="3">
    <source>
        <dbReference type="ARBA" id="ARBA00022729"/>
    </source>
</evidence>
<evidence type="ECO:0000313" key="5">
    <source>
        <dbReference type="EMBL" id="MEO3713404.1"/>
    </source>
</evidence>
<dbReference type="CDD" id="cd13688">
    <property type="entry name" value="PBP2_GltI_DEBP"/>
    <property type="match status" value="1"/>
</dbReference>
<dbReference type="Pfam" id="PF00497">
    <property type="entry name" value="SBP_bac_3"/>
    <property type="match status" value="1"/>
</dbReference>